<dbReference type="Proteomes" id="UP000820818">
    <property type="component" value="Linkage Group LG7"/>
</dbReference>
<gene>
    <name evidence="2" type="ORF">GHT06_018368</name>
</gene>
<keyword evidence="3" id="KW-1185">Reference proteome</keyword>
<sequence>MRKRYVVTRLEEIAFTACYREILSNLLLCTEHRPEDRRSMNSYSSLISLNHSLTSSNVRRFVRNRLNHHLVGIMNDEIRKRLVCEFNRNFYDTNDTDQKSDIWVFLDCVLDNSFVELDTHVVFPKTEPNEKFVQTICSHSPNIEKLKLNFEMVAKSTPIEKLNPIVISLNTLSKLTTLSLYYLNKHHRTLLNCIGMSCPRLRHLCITGFRFQKKDVLALMFGETICSFADNEAIFEEENYVNMKISPAYLTPFCSILQHLQLEDTEERKKFQKSREFSRLSPSSVALLLRNLPNLQRIDHFSSSVCSAVKLLYQIPTANEISANNHGQIMYDDSDGTTRARVPWEINVPFSGPIALTSIDFVNICDEMMMKAIGRMCPNLMEVTFSQMFHTDPVTPDQLRSILVTEWPKVQVVTFIKVSPDYRKAILTAIAAQLTQLTFVSCDRIDIAGLIACKELEVLRIFLASSLVLQTEDPEERYSPPEAFLPKLSRLESDICLHAQYSHLFEEKSSLLHLDLDCCHIGTKASSIANWCDMAKYWQRIHTLRIRQCTGLTMAGTKMLSIQLPKLKELGLPSGMLNSKEERENSYDLMDYFNKGSLKIRLKFERSQSSIPCPYQTQNFAYETSDEELSSGDSEESSHDNGASNGFGFGDEREAYGGWMEDIDVFHEDIDDFFDEYDDEDVDDGSFDDADVW</sequence>
<feature type="compositionally biased region" description="Acidic residues" evidence="1">
    <location>
        <begin position="624"/>
        <end position="635"/>
    </location>
</feature>
<dbReference type="EMBL" id="WJBH02000007">
    <property type="protein sequence ID" value="KAI9555851.1"/>
    <property type="molecule type" value="Genomic_DNA"/>
</dbReference>
<evidence type="ECO:0000313" key="2">
    <source>
        <dbReference type="EMBL" id="KAI9555851.1"/>
    </source>
</evidence>
<dbReference type="GO" id="GO:0019005">
    <property type="term" value="C:SCF ubiquitin ligase complex"/>
    <property type="evidence" value="ECO:0007669"/>
    <property type="project" value="TreeGrafter"/>
</dbReference>
<comment type="caution">
    <text evidence="2">The sequence shown here is derived from an EMBL/GenBank/DDBJ whole genome shotgun (WGS) entry which is preliminary data.</text>
</comment>
<feature type="region of interest" description="Disordered" evidence="1">
    <location>
        <begin position="624"/>
        <end position="653"/>
    </location>
</feature>
<organism evidence="2 3">
    <name type="scientific">Daphnia sinensis</name>
    <dbReference type="NCBI Taxonomy" id="1820382"/>
    <lineage>
        <taxon>Eukaryota</taxon>
        <taxon>Metazoa</taxon>
        <taxon>Ecdysozoa</taxon>
        <taxon>Arthropoda</taxon>
        <taxon>Crustacea</taxon>
        <taxon>Branchiopoda</taxon>
        <taxon>Diplostraca</taxon>
        <taxon>Cladocera</taxon>
        <taxon>Anomopoda</taxon>
        <taxon>Daphniidae</taxon>
        <taxon>Daphnia</taxon>
        <taxon>Daphnia similis group</taxon>
    </lineage>
</organism>
<proteinExistence type="predicted"/>
<evidence type="ECO:0000256" key="1">
    <source>
        <dbReference type="SAM" id="MobiDB-lite"/>
    </source>
</evidence>
<reference evidence="2 3" key="1">
    <citation type="submission" date="2022-05" db="EMBL/GenBank/DDBJ databases">
        <title>A multi-omics perspective on studying reproductive biology in Daphnia sinensis.</title>
        <authorList>
            <person name="Jia J."/>
        </authorList>
    </citation>
    <scope>NUCLEOTIDE SEQUENCE [LARGE SCALE GENOMIC DNA]</scope>
    <source>
        <strain evidence="2 3">WSL</strain>
    </source>
</reference>
<dbReference type="Gene3D" id="3.80.10.10">
    <property type="entry name" value="Ribonuclease Inhibitor"/>
    <property type="match status" value="1"/>
</dbReference>
<name>A0AAD5L4F0_9CRUS</name>
<protein>
    <submittedName>
        <fullName evidence="2">Uncharacterized protein</fullName>
    </submittedName>
</protein>
<dbReference type="InterPro" id="IPR032675">
    <property type="entry name" value="LRR_dom_sf"/>
</dbReference>
<dbReference type="AlphaFoldDB" id="A0AAD5L4F0"/>
<dbReference type="PANTHER" id="PTHR13318">
    <property type="entry name" value="PARTNER OF PAIRED, ISOFORM B-RELATED"/>
    <property type="match status" value="1"/>
</dbReference>
<dbReference type="SUPFAM" id="SSF52047">
    <property type="entry name" value="RNI-like"/>
    <property type="match status" value="1"/>
</dbReference>
<accession>A0AAD5L4F0</accession>
<evidence type="ECO:0000313" key="3">
    <source>
        <dbReference type="Proteomes" id="UP000820818"/>
    </source>
</evidence>
<dbReference type="GO" id="GO:0031146">
    <property type="term" value="P:SCF-dependent proteasomal ubiquitin-dependent protein catabolic process"/>
    <property type="evidence" value="ECO:0007669"/>
    <property type="project" value="TreeGrafter"/>
</dbReference>